<feature type="coiled-coil region" evidence="1">
    <location>
        <begin position="63"/>
        <end position="93"/>
    </location>
</feature>
<evidence type="ECO:0000313" key="3">
    <source>
        <dbReference type="Proteomes" id="UP000292919"/>
    </source>
</evidence>
<organism evidence="2 3">
    <name type="scientific">Desulfovibrio legallii</name>
    <dbReference type="NCBI Taxonomy" id="571438"/>
    <lineage>
        <taxon>Bacteria</taxon>
        <taxon>Pseudomonadati</taxon>
        <taxon>Thermodesulfobacteriota</taxon>
        <taxon>Desulfovibrionia</taxon>
        <taxon>Desulfovibrionales</taxon>
        <taxon>Desulfovibrionaceae</taxon>
        <taxon>Desulfovibrio</taxon>
    </lineage>
</organism>
<evidence type="ECO:0000256" key="1">
    <source>
        <dbReference type="SAM" id="Coils"/>
    </source>
</evidence>
<proteinExistence type="predicted"/>
<dbReference type="RefSeq" id="WP_118230578.1">
    <property type="nucleotide sequence ID" value="NZ_JAQDZC010000017.1"/>
</dbReference>
<reference evidence="2 3" key="1">
    <citation type="submission" date="2018-12" db="EMBL/GenBank/DDBJ databases">
        <title>First genome draft of Desulfovibrio legallis sp. nov.</title>
        <authorList>
            <person name="Ben Dhia O."/>
            <person name="Najjari A."/>
            <person name="Ferjani R."/>
            <person name="Fhoula I."/>
            <person name="Fardeau M.-L."/>
            <person name="Boudabbous A."/>
            <person name="Ouzari H.I."/>
        </authorList>
    </citation>
    <scope>NUCLEOTIDE SEQUENCE [LARGE SCALE GENOMIC DNA]</scope>
    <source>
        <strain evidence="2 3">H1T</strain>
    </source>
</reference>
<keyword evidence="1" id="KW-0175">Coiled coil</keyword>
<gene>
    <name evidence="2" type="ORF">EB812_04995</name>
</gene>
<dbReference type="Proteomes" id="UP000292919">
    <property type="component" value="Unassembled WGS sequence"/>
</dbReference>
<protein>
    <submittedName>
        <fullName evidence="2">Uncharacterized protein</fullName>
    </submittedName>
</protein>
<dbReference type="EMBL" id="SIXC01000005">
    <property type="protein sequence ID" value="TBH80494.1"/>
    <property type="molecule type" value="Genomic_DNA"/>
</dbReference>
<comment type="caution">
    <text evidence="2">The sequence shown here is derived from an EMBL/GenBank/DDBJ whole genome shotgun (WGS) entry which is preliminary data.</text>
</comment>
<name>A0A6H3FBF0_9BACT</name>
<accession>A0A6H3FBF0</accession>
<evidence type="ECO:0000313" key="2">
    <source>
        <dbReference type="EMBL" id="TBH80494.1"/>
    </source>
</evidence>
<sequence length="237" mass="26522">MGYKTNLCIMFMPDAGPRRSYRVRQGSFRLLLLLCASLPVFCALLGWQCWRLWQQNLQLRENVLRFESDYQAAQATAERLENLEALLREENLSGRELVLRRLNAVDEEEAPPAESASADGPGHEAFPAVDTGYVAVSNVQVRALRGGRLRIALDLRNTDSQKIAVGTVSAVLLTADGKRRTLDANPDSAASFRINRFKRAVMMVDAGRSRMTNAQVFLEVHSQDGAVVFRNIFPVER</sequence>
<dbReference type="AlphaFoldDB" id="A0A6H3FBF0"/>
<keyword evidence="3" id="KW-1185">Reference proteome</keyword>